<evidence type="ECO:0000313" key="6">
    <source>
        <dbReference type="Proteomes" id="UP000184420"/>
    </source>
</evidence>
<dbReference type="Proteomes" id="UP000184420">
    <property type="component" value="Unassembled WGS sequence"/>
</dbReference>
<reference evidence="5 6" key="1">
    <citation type="submission" date="2016-11" db="EMBL/GenBank/DDBJ databases">
        <authorList>
            <person name="Jaros S."/>
            <person name="Januszkiewicz K."/>
            <person name="Wedrychowicz H."/>
        </authorList>
    </citation>
    <scope>NUCLEOTIDE SEQUENCE [LARGE SCALE GENOMIC DNA]</scope>
    <source>
        <strain evidence="5 6">DSM 27406</strain>
    </source>
</reference>
<dbReference type="PRINTS" id="PR00032">
    <property type="entry name" value="HTHARAC"/>
</dbReference>
<organism evidence="5 6">
    <name type="scientific">Chitinophaga jiangningensis</name>
    <dbReference type="NCBI Taxonomy" id="1419482"/>
    <lineage>
        <taxon>Bacteria</taxon>
        <taxon>Pseudomonadati</taxon>
        <taxon>Bacteroidota</taxon>
        <taxon>Chitinophagia</taxon>
        <taxon>Chitinophagales</taxon>
        <taxon>Chitinophagaceae</taxon>
        <taxon>Chitinophaga</taxon>
    </lineage>
</organism>
<dbReference type="SUPFAM" id="SSF51215">
    <property type="entry name" value="Regulatory protein AraC"/>
    <property type="match status" value="1"/>
</dbReference>
<gene>
    <name evidence="5" type="ORF">SAMN05444266_107218</name>
</gene>
<evidence type="ECO:0000256" key="3">
    <source>
        <dbReference type="ARBA" id="ARBA00023163"/>
    </source>
</evidence>
<dbReference type="STRING" id="1419482.SAMN05444266_107218"/>
<evidence type="ECO:0000313" key="5">
    <source>
        <dbReference type="EMBL" id="SHM27274.1"/>
    </source>
</evidence>
<evidence type="ECO:0000256" key="2">
    <source>
        <dbReference type="ARBA" id="ARBA00023125"/>
    </source>
</evidence>
<dbReference type="Pfam" id="PF12833">
    <property type="entry name" value="HTH_18"/>
    <property type="match status" value="1"/>
</dbReference>
<dbReference type="InterPro" id="IPR009057">
    <property type="entry name" value="Homeodomain-like_sf"/>
</dbReference>
<dbReference type="Pfam" id="PF02311">
    <property type="entry name" value="AraC_binding"/>
    <property type="match status" value="1"/>
</dbReference>
<dbReference type="GO" id="GO:0003700">
    <property type="term" value="F:DNA-binding transcription factor activity"/>
    <property type="evidence" value="ECO:0007669"/>
    <property type="project" value="InterPro"/>
</dbReference>
<keyword evidence="2" id="KW-0238">DNA-binding</keyword>
<dbReference type="Gene3D" id="1.10.10.60">
    <property type="entry name" value="Homeodomain-like"/>
    <property type="match status" value="1"/>
</dbReference>
<proteinExistence type="predicted"/>
<dbReference type="AlphaFoldDB" id="A0A1M7HFQ2"/>
<dbReference type="InterPro" id="IPR020449">
    <property type="entry name" value="Tscrpt_reg_AraC-type_HTH"/>
</dbReference>
<dbReference type="SUPFAM" id="SSF46689">
    <property type="entry name" value="Homeodomain-like"/>
    <property type="match status" value="1"/>
</dbReference>
<dbReference type="InterPro" id="IPR037923">
    <property type="entry name" value="HTH-like"/>
</dbReference>
<dbReference type="EMBL" id="FRBL01000007">
    <property type="protein sequence ID" value="SHM27274.1"/>
    <property type="molecule type" value="Genomic_DNA"/>
</dbReference>
<name>A0A1M7HFQ2_9BACT</name>
<keyword evidence="3" id="KW-0804">Transcription</keyword>
<protein>
    <submittedName>
        <fullName evidence="5">Transcriptional regulator, AraC family</fullName>
    </submittedName>
</protein>
<keyword evidence="6" id="KW-1185">Reference proteome</keyword>
<dbReference type="PANTHER" id="PTHR43280:SF32">
    <property type="entry name" value="TRANSCRIPTIONAL REGULATORY PROTEIN"/>
    <property type="match status" value="1"/>
</dbReference>
<feature type="domain" description="HTH araC/xylS-type" evidence="4">
    <location>
        <begin position="192"/>
        <end position="290"/>
    </location>
</feature>
<dbReference type="GO" id="GO:0043565">
    <property type="term" value="F:sequence-specific DNA binding"/>
    <property type="evidence" value="ECO:0007669"/>
    <property type="project" value="InterPro"/>
</dbReference>
<dbReference type="InterPro" id="IPR014710">
    <property type="entry name" value="RmlC-like_jellyroll"/>
</dbReference>
<dbReference type="RefSeq" id="WP_073084222.1">
    <property type="nucleotide sequence ID" value="NZ_FRBL01000007.1"/>
</dbReference>
<dbReference type="SMART" id="SM00342">
    <property type="entry name" value="HTH_ARAC"/>
    <property type="match status" value="1"/>
</dbReference>
<dbReference type="OrthoDB" id="2585681at2"/>
<keyword evidence="1" id="KW-0805">Transcription regulation</keyword>
<accession>A0A1M7HFQ2</accession>
<dbReference type="PANTHER" id="PTHR43280">
    <property type="entry name" value="ARAC-FAMILY TRANSCRIPTIONAL REGULATOR"/>
    <property type="match status" value="1"/>
</dbReference>
<evidence type="ECO:0000256" key="1">
    <source>
        <dbReference type="ARBA" id="ARBA00023015"/>
    </source>
</evidence>
<dbReference type="InterPro" id="IPR003313">
    <property type="entry name" value="AraC-bd"/>
</dbReference>
<evidence type="ECO:0000259" key="4">
    <source>
        <dbReference type="PROSITE" id="PS01124"/>
    </source>
</evidence>
<dbReference type="InterPro" id="IPR018060">
    <property type="entry name" value="HTH_AraC"/>
</dbReference>
<dbReference type="Gene3D" id="2.60.120.10">
    <property type="entry name" value="Jelly Rolls"/>
    <property type="match status" value="1"/>
</dbReference>
<sequence>MAKANIPTYDICSLVMGKPTQEDVVVARFPEYLAAHSDIHFPHRHSFYHLALFTSGSGTHTIDFERFPVKPGQLYFMVPGQVHGWYFEGKVDGYVINVSAGFFNVFLKDADYIERFPFLSGVAAEGVVELTATALREVTRIFEEMLQEVATNQPFNMDMLRLLMLELFIRVGRSTQQGAIRQDMLHNNLLLRNFRKLVEQHYMQLRLPKDYAAMLYVTPNYLNAFCQHMLGKSAGEVIRDRVLLEAKRLLVNADTNISAIAYQLNFADNSYFTKFFRKYAGVTPEEFRKNIV</sequence>
<dbReference type="PROSITE" id="PS01124">
    <property type="entry name" value="HTH_ARAC_FAMILY_2"/>
    <property type="match status" value="1"/>
</dbReference>